<feature type="non-terminal residue" evidence="3">
    <location>
        <position position="1"/>
    </location>
</feature>
<feature type="compositionally biased region" description="Basic and acidic residues" evidence="2">
    <location>
        <begin position="84"/>
        <end position="93"/>
    </location>
</feature>
<gene>
    <name evidence="3" type="primary">ORF217810</name>
</gene>
<evidence type="ECO:0000256" key="1">
    <source>
        <dbReference type="SAM" id="Coils"/>
    </source>
</evidence>
<feature type="region of interest" description="Disordered" evidence="2">
    <location>
        <begin position="81"/>
        <end position="105"/>
    </location>
</feature>
<evidence type="ECO:0000256" key="2">
    <source>
        <dbReference type="SAM" id="MobiDB-lite"/>
    </source>
</evidence>
<sequence length="105" mass="12239">LNAKYQSSQKALRELEARTGGRRSFLGDLEDEMENGKELLKEQRGEVAALKEQLQQQLDLMKNHMETKLGKQERKWQKKMQHMTQEHASEIKKLNNALETTSKSQ</sequence>
<accession>A0A0B7BY26</accession>
<reference evidence="3" key="1">
    <citation type="submission" date="2014-12" db="EMBL/GenBank/DDBJ databases">
        <title>Insight into the proteome of Arion vulgaris.</title>
        <authorList>
            <person name="Aradska J."/>
            <person name="Bulat T."/>
            <person name="Smidak R."/>
            <person name="Sarate P."/>
            <person name="Gangsoo J."/>
            <person name="Sialana F."/>
            <person name="Bilban M."/>
            <person name="Lubec G."/>
        </authorList>
    </citation>
    <scope>NUCLEOTIDE SEQUENCE</scope>
    <source>
        <tissue evidence="3">Skin</tissue>
    </source>
</reference>
<feature type="coiled-coil region" evidence="1">
    <location>
        <begin position="26"/>
        <end position="71"/>
    </location>
</feature>
<name>A0A0B7BY26_9EUPU</name>
<dbReference type="EMBL" id="HACG01051238">
    <property type="protein sequence ID" value="CEK98109.1"/>
    <property type="molecule type" value="Transcribed_RNA"/>
</dbReference>
<dbReference type="AlphaFoldDB" id="A0A0B7BY26"/>
<proteinExistence type="predicted"/>
<organism evidence="3">
    <name type="scientific">Arion vulgaris</name>
    <dbReference type="NCBI Taxonomy" id="1028688"/>
    <lineage>
        <taxon>Eukaryota</taxon>
        <taxon>Metazoa</taxon>
        <taxon>Spiralia</taxon>
        <taxon>Lophotrochozoa</taxon>
        <taxon>Mollusca</taxon>
        <taxon>Gastropoda</taxon>
        <taxon>Heterobranchia</taxon>
        <taxon>Euthyneura</taxon>
        <taxon>Panpulmonata</taxon>
        <taxon>Eupulmonata</taxon>
        <taxon>Stylommatophora</taxon>
        <taxon>Helicina</taxon>
        <taxon>Arionoidea</taxon>
        <taxon>Arionidae</taxon>
        <taxon>Arion</taxon>
    </lineage>
</organism>
<feature type="non-terminal residue" evidence="3">
    <location>
        <position position="105"/>
    </location>
</feature>
<evidence type="ECO:0000313" key="3">
    <source>
        <dbReference type="EMBL" id="CEK98109.1"/>
    </source>
</evidence>
<keyword evidence="1" id="KW-0175">Coiled coil</keyword>
<protein>
    <submittedName>
        <fullName evidence="3">Uncharacterized protein</fullName>
    </submittedName>
</protein>